<gene>
    <name evidence="3" type="ORF">ASJ82_00435</name>
    <name evidence="4" type="ORF">MSCUN_11650</name>
</gene>
<comment type="caution">
    <text evidence="3">The sequence shown here is derived from an EMBL/GenBank/DDBJ whole genome shotgun (WGS) entry which is preliminary data.</text>
</comment>
<keyword evidence="5" id="KW-1185">Reference proteome</keyword>
<dbReference type="Proteomes" id="UP000217528">
    <property type="component" value="Unassembled WGS sequence"/>
</dbReference>
<feature type="region of interest" description="Disordered" evidence="1">
    <location>
        <begin position="282"/>
        <end position="314"/>
    </location>
</feature>
<dbReference type="EMBL" id="LMVN01000019">
    <property type="protein sequence ID" value="PAV07346.1"/>
    <property type="molecule type" value="Genomic_DNA"/>
</dbReference>
<evidence type="ECO:0000256" key="2">
    <source>
        <dbReference type="SAM" id="Phobius"/>
    </source>
</evidence>
<protein>
    <submittedName>
        <fullName evidence="3">Uncharacterized protein</fullName>
    </submittedName>
</protein>
<dbReference type="RefSeq" id="WP_095608716.1">
    <property type="nucleotide sequence ID" value="NZ_CAUHCB010000002.1"/>
</dbReference>
<dbReference type="AlphaFoldDB" id="A0A2A2HDH3"/>
<proteinExistence type="predicted"/>
<keyword evidence="2" id="KW-1133">Transmembrane helix</keyword>
<feature type="compositionally biased region" description="Low complexity" evidence="1">
    <location>
        <begin position="282"/>
        <end position="305"/>
    </location>
</feature>
<reference evidence="4 6" key="1">
    <citation type="submission" date="2016-04" db="EMBL/GenBank/DDBJ databases">
        <title>Genome sequence of Methanosphaera cuniculi DSM 4103.</title>
        <authorList>
            <person name="Poehlein A."/>
            <person name="Seedorf H."/>
            <person name="Daniel R."/>
        </authorList>
    </citation>
    <scope>NUCLEOTIDE SEQUENCE [LARGE SCALE GENOMIC DNA]</scope>
    <source>
        <strain evidence="4 6">DSM 4103</strain>
    </source>
</reference>
<feature type="transmembrane region" description="Helical" evidence="2">
    <location>
        <begin position="12"/>
        <end position="33"/>
    </location>
</feature>
<evidence type="ECO:0000313" key="5">
    <source>
        <dbReference type="Proteomes" id="UP000217528"/>
    </source>
</evidence>
<accession>A0A2A2HDH3</accession>
<dbReference type="Proteomes" id="UP000246004">
    <property type="component" value="Unassembled WGS sequence"/>
</dbReference>
<organism evidence="3 5">
    <name type="scientific">Methanosphaera cuniculi</name>
    <dbReference type="NCBI Taxonomy" id="1077256"/>
    <lineage>
        <taxon>Archaea</taxon>
        <taxon>Methanobacteriati</taxon>
        <taxon>Methanobacteriota</taxon>
        <taxon>Methanomada group</taxon>
        <taxon>Methanobacteria</taxon>
        <taxon>Methanobacteriales</taxon>
        <taxon>Methanobacteriaceae</taxon>
        <taxon>Methanosphaera</taxon>
    </lineage>
</organism>
<evidence type="ECO:0000313" key="6">
    <source>
        <dbReference type="Proteomes" id="UP000246004"/>
    </source>
</evidence>
<evidence type="ECO:0000313" key="4">
    <source>
        <dbReference type="EMBL" id="PWL07922.1"/>
    </source>
</evidence>
<dbReference type="OrthoDB" id="82591at2157"/>
<dbReference type="EMBL" id="LWMS01000042">
    <property type="protein sequence ID" value="PWL07922.1"/>
    <property type="molecule type" value="Genomic_DNA"/>
</dbReference>
<evidence type="ECO:0000256" key="1">
    <source>
        <dbReference type="SAM" id="MobiDB-lite"/>
    </source>
</evidence>
<evidence type="ECO:0000313" key="3">
    <source>
        <dbReference type="EMBL" id="PAV07346.1"/>
    </source>
</evidence>
<feature type="region of interest" description="Disordered" evidence="1">
    <location>
        <begin position="127"/>
        <end position="161"/>
    </location>
</feature>
<name>A0A2A2HDH3_9EURY</name>
<reference evidence="3 5" key="2">
    <citation type="journal article" date="2017" name="BMC Genomics">
        <title>Genomic analysis of methanogenic archaea reveals a shift towards energy conservation.</title>
        <authorList>
            <person name="Gilmore S.P."/>
            <person name="Henske J.K."/>
            <person name="Sexton J.A."/>
            <person name="Solomon K.V."/>
            <person name="Seppala S."/>
            <person name="Yoo J.I."/>
            <person name="Huyett L.M."/>
            <person name="Pressman A."/>
            <person name="Cogan J.Z."/>
            <person name="Kivenson V."/>
            <person name="Peng X."/>
            <person name="Tan Y."/>
            <person name="Valentine D.L."/>
            <person name="O'Malley M.A."/>
        </authorList>
    </citation>
    <scope>NUCLEOTIDE SEQUENCE [LARGE SCALE GENOMIC DNA]</scope>
    <source>
        <strain evidence="3 5">1R-7</strain>
    </source>
</reference>
<keyword evidence="2" id="KW-0472">Membrane</keyword>
<keyword evidence="2" id="KW-0812">Transmembrane</keyword>
<sequence length="314" mass="33588">MYNDPQRPPFNPLKIIILMVIAIIIVIGATYTLNGGGGTATGTSDNSSNNTTDNATSLTVQPTMIGNSSQGVVYKYSSYGNTASNVKVALVIGIDEDPSQAESVLPTLENAGNLQYSYDVYLVNATDSNNTDNNTNSTNDTDSNLTDDTNSSSNSSTRSNSEALAREYVVKDIVNGNYDFTAEIHSSSNGSFLFVPSDDTYTSKEVVNSIANATGIKKQTPANYNFAKGASIPLIENNVPSMVYMTTTYYSSEPSDDIMQVIGAIDNFDFNALYASDMTTSNNTTSSNNSSSNTTNNSSNHTTSNRMKVSNEVD</sequence>